<dbReference type="EMBL" id="BKCJ010300818">
    <property type="protein sequence ID" value="GEZ61492.1"/>
    <property type="molecule type" value="Genomic_DNA"/>
</dbReference>
<dbReference type="GO" id="GO:0003964">
    <property type="term" value="F:RNA-directed DNA polymerase activity"/>
    <property type="evidence" value="ECO:0007669"/>
    <property type="project" value="UniProtKB-KW"/>
</dbReference>
<feature type="region of interest" description="Disordered" evidence="2">
    <location>
        <begin position="192"/>
        <end position="236"/>
    </location>
</feature>
<dbReference type="PANTHER" id="PTHR33116">
    <property type="entry name" value="REVERSE TRANSCRIPTASE ZINC-BINDING DOMAIN-CONTAINING PROTEIN-RELATED-RELATED"/>
    <property type="match status" value="1"/>
</dbReference>
<dbReference type="InterPro" id="IPR000477">
    <property type="entry name" value="RT_dom"/>
</dbReference>
<sequence length="1005" mass="114334">LRSKEDDVQKISSSVFVINFPEQFSAKDLWNTCKVYGHVVDTYIPDRRSKIGKRFGFVRFINAFDMERLVNNLCTVWTGKLKLHANVARYQRDSGMNNYQRLNKRTNPTGVKETIDGTPTMVLDESCLNNEEFSLCLLGKVTEFASLTNLKVVLAKEGFESFKMVYRGKTCWVRTIEVPGLLPNFEDDCDDDDFESNDGTRVAEGPGESVGKCSDLEGKSDSEAIPETRFEDAPMDKFDDINSIPHSKPHPTYPPGFTPNDNAEDNINTSNVEPVEHGHNGDKEEGEFVVSQNQDRNDMDVDANESTCSGHFKKSNGPRTGGSIIQLIEDLVNVGQTMGYDMTRCMKNMENIIESQGVAGELSEKRTLWDYLCFTICNWDGDVVTMGYFNEVRDSSERFGSVFNKHGAKLFNDFIAKAGLTEVPLWYRSDHRPILLSESIYDYGLIPFKFYHSWFEIDGFDKLVKDSWNEIHVVDNNAYVRFIKKLKLLKERIKAWNSSYRELTNCMKNTLKTELTNLDSVLDRGEGIDTDVTRRSDAVDLEREVSKEEVKRAVWDCGIDKAPGPDCFTFGFYRRFWNLIECDVVKAVKWFFLHERIPSGGNSSFITLIPKVSNANLVKDFRPISLIGSVYKIVAKILANRLVLVLGDLVSDTQSSFLKERQILDGPFFLNEVIQWCKKKKKQSMIFKVDFEKAYDSVRWDFVDIILKKFGFGEKWCKWIHSCLQSSRGSILINGSPTPEFQFFKGLKQGDPLSPFLFILVTESLHLSFQRVCVGPPLKKSKLMGIAVDASRVEQAIRQIGYMALKMPFKYLGSVVRDRMSRVKFWNDVIDNLVTRLSRWKLKTISIGGRLTLFKSVLGSTPVFHMSIYKVPMAVLRTMEGIRARFFNGADNKVQKSSWVSWNQVMASKDAGGLGVASLFALNRGLMFKWVWRFITQKNSLWAKVITTIHGDDGKIGKTMNPTFPSIWLNIIQEVAVMKTKGIDVVSFIKPKCGGGTNISFWNDA</sequence>
<dbReference type="SUPFAM" id="SSF56672">
    <property type="entry name" value="DNA/RNA polymerases"/>
    <property type="match status" value="1"/>
</dbReference>
<keyword evidence="5" id="KW-0808">Transferase</keyword>
<dbReference type="AlphaFoldDB" id="A0A699IFK7"/>
<dbReference type="SUPFAM" id="SSF54928">
    <property type="entry name" value="RNA-binding domain, RBD"/>
    <property type="match status" value="1"/>
</dbReference>
<dbReference type="CDD" id="cd01650">
    <property type="entry name" value="RT_nLTR_like"/>
    <property type="match status" value="1"/>
</dbReference>
<dbReference type="InterPro" id="IPR035979">
    <property type="entry name" value="RBD_domain_sf"/>
</dbReference>
<dbReference type="PANTHER" id="PTHR33116:SF79">
    <property type="entry name" value="REVERSE TRANSCRIPTASE DOMAIN, ZINC FINGER, CCHC-TYPE-RELATED"/>
    <property type="match status" value="1"/>
</dbReference>
<gene>
    <name evidence="5" type="ORF">Tci_533465</name>
</gene>
<protein>
    <submittedName>
        <fullName evidence="5">RNA-directed DNA polymerase, eukaryota, reverse transcriptase zinc-binding domain protein</fullName>
    </submittedName>
</protein>
<evidence type="ECO:0000313" key="5">
    <source>
        <dbReference type="EMBL" id="GEZ61492.1"/>
    </source>
</evidence>
<dbReference type="SMART" id="SM00360">
    <property type="entry name" value="RRM"/>
    <property type="match status" value="1"/>
</dbReference>
<dbReference type="InterPro" id="IPR012677">
    <property type="entry name" value="Nucleotide-bd_a/b_plait_sf"/>
</dbReference>
<dbReference type="Pfam" id="PF00076">
    <property type="entry name" value="RRM_1"/>
    <property type="match status" value="1"/>
</dbReference>
<evidence type="ECO:0000259" key="4">
    <source>
        <dbReference type="PROSITE" id="PS50878"/>
    </source>
</evidence>
<feature type="domain" description="Reverse transcriptase" evidence="4">
    <location>
        <begin position="590"/>
        <end position="845"/>
    </location>
</feature>
<feature type="domain" description="RRM" evidence="3">
    <location>
        <begin position="13"/>
        <end position="90"/>
    </location>
</feature>
<keyword evidence="5" id="KW-0548">Nucleotidyltransferase</keyword>
<comment type="caution">
    <text evidence="5">The sequence shown here is derived from an EMBL/GenBank/DDBJ whole genome shotgun (WGS) entry which is preliminary data.</text>
</comment>
<reference evidence="5" key="1">
    <citation type="journal article" date="2019" name="Sci. Rep.">
        <title>Draft genome of Tanacetum cinerariifolium, the natural source of mosquito coil.</title>
        <authorList>
            <person name="Yamashiro T."/>
            <person name="Shiraishi A."/>
            <person name="Satake H."/>
            <person name="Nakayama K."/>
        </authorList>
    </citation>
    <scope>NUCLEOTIDE SEQUENCE</scope>
</reference>
<evidence type="ECO:0000256" key="2">
    <source>
        <dbReference type="SAM" id="MobiDB-lite"/>
    </source>
</evidence>
<dbReference type="CDD" id="cd00590">
    <property type="entry name" value="RRM_SF"/>
    <property type="match status" value="1"/>
</dbReference>
<accession>A0A699IFK7</accession>
<proteinExistence type="predicted"/>
<organism evidence="5">
    <name type="scientific">Tanacetum cinerariifolium</name>
    <name type="common">Dalmatian daisy</name>
    <name type="synonym">Chrysanthemum cinerariifolium</name>
    <dbReference type="NCBI Taxonomy" id="118510"/>
    <lineage>
        <taxon>Eukaryota</taxon>
        <taxon>Viridiplantae</taxon>
        <taxon>Streptophyta</taxon>
        <taxon>Embryophyta</taxon>
        <taxon>Tracheophyta</taxon>
        <taxon>Spermatophyta</taxon>
        <taxon>Magnoliopsida</taxon>
        <taxon>eudicotyledons</taxon>
        <taxon>Gunneridae</taxon>
        <taxon>Pentapetalae</taxon>
        <taxon>asterids</taxon>
        <taxon>campanulids</taxon>
        <taxon>Asterales</taxon>
        <taxon>Asteraceae</taxon>
        <taxon>Asteroideae</taxon>
        <taxon>Anthemideae</taxon>
        <taxon>Anthemidinae</taxon>
        <taxon>Tanacetum</taxon>
    </lineage>
</organism>
<feature type="non-terminal residue" evidence="5">
    <location>
        <position position="1"/>
    </location>
</feature>
<dbReference type="InterPro" id="IPR043502">
    <property type="entry name" value="DNA/RNA_pol_sf"/>
</dbReference>
<evidence type="ECO:0000256" key="1">
    <source>
        <dbReference type="PROSITE-ProRule" id="PRU00176"/>
    </source>
</evidence>
<dbReference type="Pfam" id="PF00078">
    <property type="entry name" value="RVT_1"/>
    <property type="match status" value="1"/>
</dbReference>
<dbReference type="PROSITE" id="PS50878">
    <property type="entry name" value="RT_POL"/>
    <property type="match status" value="1"/>
</dbReference>
<dbReference type="Gene3D" id="3.30.70.330">
    <property type="match status" value="1"/>
</dbReference>
<keyword evidence="1" id="KW-0694">RNA-binding</keyword>
<feature type="compositionally biased region" description="Basic and acidic residues" evidence="2">
    <location>
        <begin position="214"/>
        <end position="236"/>
    </location>
</feature>
<dbReference type="GO" id="GO:0003723">
    <property type="term" value="F:RNA binding"/>
    <property type="evidence" value="ECO:0007669"/>
    <property type="project" value="UniProtKB-UniRule"/>
</dbReference>
<evidence type="ECO:0000259" key="3">
    <source>
        <dbReference type="PROSITE" id="PS50102"/>
    </source>
</evidence>
<dbReference type="InterPro" id="IPR000504">
    <property type="entry name" value="RRM_dom"/>
</dbReference>
<name>A0A699IFK7_TANCI</name>
<keyword evidence="5" id="KW-0695">RNA-directed DNA polymerase</keyword>
<dbReference type="PROSITE" id="PS50102">
    <property type="entry name" value="RRM"/>
    <property type="match status" value="1"/>
</dbReference>